<dbReference type="RefSeq" id="WP_264555222.1">
    <property type="nucleotide sequence ID" value="NZ_CP109979.1"/>
</dbReference>
<name>A0ABD5YJ58_9EURY</name>
<evidence type="ECO:0000313" key="4">
    <source>
        <dbReference type="Proteomes" id="UP001596417"/>
    </source>
</evidence>
<accession>A0ABD5YJ58</accession>
<dbReference type="Proteomes" id="UP001596417">
    <property type="component" value="Unassembled WGS sequence"/>
</dbReference>
<reference evidence="3 4" key="1">
    <citation type="journal article" date="2019" name="Int. J. Syst. Evol. Microbiol.">
        <title>The Global Catalogue of Microorganisms (GCM) 10K type strain sequencing project: providing services to taxonomists for standard genome sequencing and annotation.</title>
        <authorList>
            <consortium name="The Broad Institute Genomics Platform"/>
            <consortium name="The Broad Institute Genome Sequencing Center for Infectious Disease"/>
            <person name="Wu L."/>
            <person name="Ma J."/>
        </authorList>
    </citation>
    <scope>NUCLEOTIDE SEQUENCE [LARGE SCALE GENOMIC DNA]</scope>
    <source>
        <strain evidence="3 4">RDMS1</strain>
    </source>
</reference>
<proteinExistence type="predicted"/>
<feature type="coiled-coil region" evidence="1">
    <location>
        <begin position="28"/>
        <end position="62"/>
    </location>
</feature>
<dbReference type="GeneID" id="76198486"/>
<comment type="caution">
    <text evidence="3">The sequence shown here is derived from an EMBL/GenBank/DDBJ whole genome shotgun (WGS) entry which is preliminary data.</text>
</comment>
<dbReference type="AlphaFoldDB" id="A0ABD5YJ58"/>
<dbReference type="EMBL" id="JBHTAX010000001">
    <property type="protein sequence ID" value="MFC7188917.1"/>
    <property type="molecule type" value="Genomic_DNA"/>
</dbReference>
<protein>
    <submittedName>
        <fullName evidence="3">Uncharacterized protein</fullName>
    </submittedName>
</protein>
<keyword evidence="1" id="KW-0175">Coiled coil</keyword>
<organism evidence="3 4">
    <name type="scientific">Halocatena marina</name>
    <dbReference type="NCBI Taxonomy" id="2934937"/>
    <lineage>
        <taxon>Archaea</taxon>
        <taxon>Methanobacteriati</taxon>
        <taxon>Methanobacteriota</taxon>
        <taxon>Stenosarchaea group</taxon>
        <taxon>Halobacteria</taxon>
        <taxon>Halobacteriales</taxon>
        <taxon>Natronomonadaceae</taxon>
        <taxon>Halocatena</taxon>
    </lineage>
</organism>
<sequence>MNSEPGETERESDGYGQNAVSDDPAAVIEGIEADLDQALSKLNRAEQKIDLCQNRLRILTERDDIRRNDEQ</sequence>
<evidence type="ECO:0000256" key="1">
    <source>
        <dbReference type="SAM" id="Coils"/>
    </source>
</evidence>
<gene>
    <name evidence="3" type="ORF">ACFQL7_03035</name>
</gene>
<evidence type="ECO:0000313" key="3">
    <source>
        <dbReference type="EMBL" id="MFC7188917.1"/>
    </source>
</evidence>
<feature type="region of interest" description="Disordered" evidence="2">
    <location>
        <begin position="1"/>
        <end position="25"/>
    </location>
</feature>
<keyword evidence="4" id="KW-1185">Reference proteome</keyword>
<evidence type="ECO:0000256" key="2">
    <source>
        <dbReference type="SAM" id="MobiDB-lite"/>
    </source>
</evidence>